<sequence>MSPPVAFKRSHSNVLTFETTTYHHRFKDSWSLSTFKSIKFSDSEKETGGVAAYTAFCAVMSDATIAASKFRVLQSHLG</sequence>
<dbReference type="Proteomes" id="UP000828390">
    <property type="component" value="Unassembled WGS sequence"/>
</dbReference>
<evidence type="ECO:0000313" key="1">
    <source>
        <dbReference type="EMBL" id="KAH3789893.1"/>
    </source>
</evidence>
<dbReference type="EMBL" id="JAIWYP010000008">
    <property type="protein sequence ID" value="KAH3789893.1"/>
    <property type="molecule type" value="Genomic_DNA"/>
</dbReference>
<protein>
    <submittedName>
        <fullName evidence="1">Uncharacterized protein</fullName>
    </submittedName>
</protein>
<comment type="caution">
    <text evidence="1">The sequence shown here is derived from an EMBL/GenBank/DDBJ whole genome shotgun (WGS) entry which is preliminary data.</text>
</comment>
<accession>A0A9D4F1C8</accession>
<keyword evidence="2" id="KW-1185">Reference proteome</keyword>
<organism evidence="1 2">
    <name type="scientific">Dreissena polymorpha</name>
    <name type="common">Zebra mussel</name>
    <name type="synonym">Mytilus polymorpha</name>
    <dbReference type="NCBI Taxonomy" id="45954"/>
    <lineage>
        <taxon>Eukaryota</taxon>
        <taxon>Metazoa</taxon>
        <taxon>Spiralia</taxon>
        <taxon>Lophotrochozoa</taxon>
        <taxon>Mollusca</taxon>
        <taxon>Bivalvia</taxon>
        <taxon>Autobranchia</taxon>
        <taxon>Heteroconchia</taxon>
        <taxon>Euheterodonta</taxon>
        <taxon>Imparidentia</taxon>
        <taxon>Neoheterodontei</taxon>
        <taxon>Myida</taxon>
        <taxon>Dreissenoidea</taxon>
        <taxon>Dreissenidae</taxon>
        <taxon>Dreissena</taxon>
    </lineage>
</organism>
<reference evidence="1" key="1">
    <citation type="journal article" date="2019" name="bioRxiv">
        <title>The Genome of the Zebra Mussel, Dreissena polymorpha: A Resource for Invasive Species Research.</title>
        <authorList>
            <person name="McCartney M.A."/>
            <person name="Auch B."/>
            <person name="Kono T."/>
            <person name="Mallez S."/>
            <person name="Zhang Y."/>
            <person name="Obille A."/>
            <person name="Becker A."/>
            <person name="Abrahante J.E."/>
            <person name="Garbe J."/>
            <person name="Badalamenti J.P."/>
            <person name="Herman A."/>
            <person name="Mangelson H."/>
            <person name="Liachko I."/>
            <person name="Sullivan S."/>
            <person name="Sone E.D."/>
            <person name="Koren S."/>
            <person name="Silverstein K.A.T."/>
            <person name="Beckman K.B."/>
            <person name="Gohl D.M."/>
        </authorList>
    </citation>
    <scope>NUCLEOTIDE SEQUENCE</scope>
    <source>
        <strain evidence="1">Duluth1</strain>
        <tissue evidence="1">Whole animal</tissue>
    </source>
</reference>
<reference evidence="1" key="2">
    <citation type="submission" date="2020-11" db="EMBL/GenBank/DDBJ databases">
        <authorList>
            <person name="McCartney M.A."/>
            <person name="Auch B."/>
            <person name="Kono T."/>
            <person name="Mallez S."/>
            <person name="Becker A."/>
            <person name="Gohl D.M."/>
            <person name="Silverstein K.A.T."/>
            <person name="Koren S."/>
            <person name="Bechman K.B."/>
            <person name="Herman A."/>
            <person name="Abrahante J.E."/>
            <person name="Garbe J."/>
        </authorList>
    </citation>
    <scope>NUCLEOTIDE SEQUENCE</scope>
    <source>
        <strain evidence="1">Duluth1</strain>
        <tissue evidence="1">Whole animal</tissue>
    </source>
</reference>
<evidence type="ECO:0000313" key="2">
    <source>
        <dbReference type="Proteomes" id="UP000828390"/>
    </source>
</evidence>
<gene>
    <name evidence="1" type="ORF">DPMN_168082</name>
</gene>
<name>A0A9D4F1C8_DREPO</name>
<dbReference type="AlphaFoldDB" id="A0A9D4F1C8"/>
<proteinExistence type="predicted"/>